<comment type="caution">
    <text evidence="5">The sequence shown here is derived from an EMBL/GenBank/DDBJ whole genome shotgun (WGS) entry which is preliminary data.</text>
</comment>
<feature type="region of interest" description="Disordered" evidence="3">
    <location>
        <begin position="31"/>
        <end position="80"/>
    </location>
</feature>
<keyword evidence="1 2" id="KW-0694">RNA-binding</keyword>
<feature type="compositionally biased region" description="Polar residues" evidence="3">
    <location>
        <begin position="310"/>
        <end position="319"/>
    </location>
</feature>
<feature type="region of interest" description="Disordered" evidence="3">
    <location>
        <begin position="217"/>
        <end position="370"/>
    </location>
</feature>
<feature type="compositionally biased region" description="Polar residues" evidence="3">
    <location>
        <begin position="101"/>
        <end position="111"/>
    </location>
</feature>
<dbReference type="PROSITE" id="PS50102">
    <property type="entry name" value="RRM"/>
    <property type="match status" value="1"/>
</dbReference>
<evidence type="ECO:0000256" key="3">
    <source>
        <dbReference type="SAM" id="MobiDB-lite"/>
    </source>
</evidence>
<evidence type="ECO:0000313" key="5">
    <source>
        <dbReference type="EMBL" id="OAE20648.1"/>
    </source>
</evidence>
<dbReference type="Gene3D" id="3.30.70.330">
    <property type="match status" value="1"/>
</dbReference>
<evidence type="ECO:0000256" key="1">
    <source>
        <dbReference type="ARBA" id="ARBA00022884"/>
    </source>
</evidence>
<dbReference type="GO" id="GO:0003729">
    <property type="term" value="F:mRNA binding"/>
    <property type="evidence" value="ECO:0007669"/>
    <property type="project" value="TreeGrafter"/>
</dbReference>
<dbReference type="AlphaFoldDB" id="A0A176VI62"/>
<feature type="region of interest" description="Disordered" evidence="3">
    <location>
        <begin position="95"/>
        <end position="135"/>
    </location>
</feature>
<dbReference type="PANTHER" id="PTHR48025">
    <property type="entry name" value="OS02G0815200 PROTEIN"/>
    <property type="match status" value="1"/>
</dbReference>
<dbReference type="EMBL" id="LVLJ01003591">
    <property type="protein sequence ID" value="OAE20648.1"/>
    <property type="molecule type" value="Genomic_DNA"/>
</dbReference>
<dbReference type="SMART" id="SM00360">
    <property type="entry name" value="RRM"/>
    <property type="match status" value="1"/>
</dbReference>
<dbReference type="Pfam" id="PF00076">
    <property type="entry name" value="RRM_1"/>
    <property type="match status" value="1"/>
</dbReference>
<dbReference type="Proteomes" id="UP000077202">
    <property type="component" value="Unassembled WGS sequence"/>
</dbReference>
<dbReference type="InterPro" id="IPR050502">
    <property type="entry name" value="Euk_RNA-bind_prot"/>
</dbReference>
<dbReference type="GO" id="GO:0005634">
    <property type="term" value="C:nucleus"/>
    <property type="evidence" value="ECO:0007669"/>
    <property type="project" value="TreeGrafter"/>
</dbReference>
<dbReference type="CDD" id="cd00590">
    <property type="entry name" value="RRM_SF"/>
    <property type="match status" value="1"/>
</dbReference>
<sequence length="389" mass="41765">MNRTGQENVLWSNATSRWPRGMVAAVQWSTLGPPAGLTSRTTRPLEVSGTRYTNNPWTPRNCGISAMSSENDARSTSSGHFAGLSSLKEQLLSGREAKQSGLPTAKQQQGRRTPPETEKAPAREPPPSIRQPTANGKDSVALLVANLPKELTKAEFESLMLKDPQVARCTYLTHKSGDCRSYGFCELRPGADVTAAIELLNRQTVGGRLLRASIATGKKESLESTPRISSRGDARTKAATTTTTTSVKNFKASPNPRDERESDGGAKSLGGASNSTAGGRQSSQQQQQQLGTVTRLSRAGAGPSKPPGEASQSGSNAPLSGQKVLDALERFARQRKAIGETPGNRRVSSDFKAETDGTDESEPEPVQVRPDWPDRIASLEAQIQHLRRL</sequence>
<dbReference type="InterPro" id="IPR035979">
    <property type="entry name" value="RBD_domain_sf"/>
</dbReference>
<organism evidence="5 6">
    <name type="scientific">Marchantia polymorpha subsp. ruderalis</name>
    <dbReference type="NCBI Taxonomy" id="1480154"/>
    <lineage>
        <taxon>Eukaryota</taxon>
        <taxon>Viridiplantae</taxon>
        <taxon>Streptophyta</taxon>
        <taxon>Embryophyta</taxon>
        <taxon>Marchantiophyta</taxon>
        <taxon>Marchantiopsida</taxon>
        <taxon>Marchantiidae</taxon>
        <taxon>Marchantiales</taxon>
        <taxon>Marchantiaceae</taxon>
        <taxon>Marchantia</taxon>
    </lineage>
</organism>
<evidence type="ECO:0000256" key="2">
    <source>
        <dbReference type="PROSITE-ProRule" id="PRU00176"/>
    </source>
</evidence>
<feature type="compositionally biased region" description="Basic and acidic residues" evidence="3">
    <location>
        <begin position="113"/>
        <end position="122"/>
    </location>
</feature>
<evidence type="ECO:0000313" key="6">
    <source>
        <dbReference type="Proteomes" id="UP000077202"/>
    </source>
</evidence>
<dbReference type="PANTHER" id="PTHR48025:SF1">
    <property type="entry name" value="RRM DOMAIN-CONTAINING PROTEIN"/>
    <property type="match status" value="1"/>
</dbReference>
<dbReference type="InterPro" id="IPR000504">
    <property type="entry name" value="RRM_dom"/>
</dbReference>
<name>A0A176VI62_MARPO</name>
<protein>
    <recommendedName>
        <fullName evidence="4">RRM domain-containing protein</fullName>
    </recommendedName>
</protein>
<dbReference type="SUPFAM" id="SSF54928">
    <property type="entry name" value="RNA-binding domain, RBD"/>
    <property type="match status" value="1"/>
</dbReference>
<feature type="compositionally biased region" description="Polar residues" evidence="3">
    <location>
        <begin position="271"/>
        <end position="280"/>
    </location>
</feature>
<proteinExistence type="predicted"/>
<gene>
    <name evidence="5" type="ORF">AXG93_154s1220</name>
</gene>
<reference evidence="5" key="1">
    <citation type="submission" date="2016-03" db="EMBL/GenBank/DDBJ databases">
        <title>Mechanisms controlling the formation of the plant cell surface in tip-growing cells are functionally conserved among land plants.</title>
        <authorList>
            <person name="Honkanen S."/>
            <person name="Jones V.A."/>
            <person name="Morieri G."/>
            <person name="Champion C."/>
            <person name="Hetherington A.J."/>
            <person name="Kelly S."/>
            <person name="Saint-Marcoux D."/>
            <person name="Proust H."/>
            <person name="Prescott H."/>
            <person name="Dolan L."/>
        </authorList>
    </citation>
    <scope>NUCLEOTIDE SEQUENCE [LARGE SCALE GENOMIC DNA]</scope>
    <source>
        <tissue evidence="5">Whole gametophyte</tissue>
    </source>
</reference>
<feature type="compositionally biased region" description="Polar residues" evidence="3">
    <location>
        <begin position="66"/>
        <end position="79"/>
    </location>
</feature>
<accession>A0A176VI62</accession>
<feature type="domain" description="RRM" evidence="4">
    <location>
        <begin position="140"/>
        <end position="217"/>
    </location>
</feature>
<evidence type="ECO:0000259" key="4">
    <source>
        <dbReference type="PROSITE" id="PS50102"/>
    </source>
</evidence>
<dbReference type="InterPro" id="IPR012677">
    <property type="entry name" value="Nucleotide-bd_a/b_plait_sf"/>
</dbReference>
<keyword evidence="6" id="KW-1185">Reference proteome</keyword>